<dbReference type="SUPFAM" id="SSF55031">
    <property type="entry name" value="Bacterial exopeptidase dimerisation domain"/>
    <property type="match status" value="1"/>
</dbReference>
<dbReference type="InterPro" id="IPR036264">
    <property type="entry name" value="Bact_exopeptidase_dim_dom"/>
</dbReference>
<organism evidence="3 4">
    <name type="scientific">Neobacillus vireti LMG 21834</name>
    <dbReference type="NCBI Taxonomy" id="1131730"/>
    <lineage>
        <taxon>Bacteria</taxon>
        <taxon>Bacillati</taxon>
        <taxon>Bacillota</taxon>
        <taxon>Bacilli</taxon>
        <taxon>Bacillales</taxon>
        <taxon>Bacillaceae</taxon>
        <taxon>Neobacillus</taxon>
    </lineage>
</organism>
<keyword evidence="4" id="KW-1185">Reference proteome</keyword>
<proteinExistence type="predicted"/>
<dbReference type="AlphaFoldDB" id="A0AB94ITE5"/>
<dbReference type="Gene3D" id="3.40.630.10">
    <property type="entry name" value="Zn peptidases"/>
    <property type="match status" value="1"/>
</dbReference>
<dbReference type="InterPro" id="IPR011650">
    <property type="entry name" value="Peptidase_M20_dimer"/>
</dbReference>
<dbReference type="Pfam" id="PF01546">
    <property type="entry name" value="Peptidase_M20"/>
    <property type="match status" value="1"/>
</dbReference>
<feature type="binding site" evidence="1">
    <location>
        <position position="150"/>
    </location>
    <ligand>
        <name>Mn(2+)</name>
        <dbReference type="ChEBI" id="CHEBI:29035"/>
        <label>2</label>
    </ligand>
</feature>
<feature type="binding site" evidence="1">
    <location>
        <position position="126"/>
    </location>
    <ligand>
        <name>Mn(2+)</name>
        <dbReference type="ChEBI" id="CHEBI:29035"/>
        <label>2</label>
    </ligand>
</feature>
<dbReference type="NCBIfam" id="TIGR01891">
    <property type="entry name" value="amidohydrolases"/>
    <property type="match status" value="1"/>
</dbReference>
<dbReference type="PANTHER" id="PTHR11014:SF122">
    <property type="entry name" value="AMIDOHYDROLASE AMHX"/>
    <property type="match status" value="1"/>
</dbReference>
<comment type="cofactor">
    <cofactor evidence="1">
        <name>Mn(2+)</name>
        <dbReference type="ChEBI" id="CHEBI:29035"/>
    </cofactor>
    <text evidence="1">The Mn(2+) ion enhances activity.</text>
</comment>
<dbReference type="CDD" id="cd08018">
    <property type="entry name" value="M20_Acy1_amhX-like"/>
    <property type="match status" value="1"/>
</dbReference>
<accession>A0AB94ITE5</accession>
<dbReference type="SUPFAM" id="SSF53187">
    <property type="entry name" value="Zn-dependent exopeptidases"/>
    <property type="match status" value="1"/>
</dbReference>
<feature type="domain" description="Peptidase M20 dimerisation" evidence="2">
    <location>
        <begin position="174"/>
        <end position="265"/>
    </location>
</feature>
<feature type="binding site" evidence="1">
    <location>
        <position position="345"/>
    </location>
    <ligand>
        <name>Mn(2+)</name>
        <dbReference type="ChEBI" id="CHEBI:29035"/>
        <label>2</label>
    </ligand>
</feature>
<dbReference type="InterPro" id="IPR002933">
    <property type="entry name" value="Peptidase_M20"/>
</dbReference>
<dbReference type="InterPro" id="IPR037484">
    <property type="entry name" value="AmhX-like"/>
</dbReference>
<dbReference type="Pfam" id="PF07687">
    <property type="entry name" value="M20_dimer"/>
    <property type="match status" value="1"/>
</dbReference>
<dbReference type="Proteomes" id="UP000018877">
    <property type="component" value="Unassembled WGS sequence"/>
</dbReference>
<dbReference type="GO" id="GO:0046872">
    <property type="term" value="F:metal ion binding"/>
    <property type="evidence" value="ECO:0007669"/>
    <property type="project" value="UniProtKB-KW"/>
</dbReference>
<sequence length="383" mass="41801">MQTELAELKSELYRIFNHLHTNPEISWKEYNTTDYLKGLIENLGLSITSFDDCTGLVTEIGSGEACVGLRTDIDALWQEVDGTFQANHSCGHDAHMTIVFGTLLLLKKMNYQPPGRLKFIFQPAEEKGTGALKLIEKGVVDDINYLYGVHLRPMEEVPFGKASSGIINGAAQFITGEINGTDAHGARPHQGQNAIEVGASIVNELSKIHLNPMVPYSVKMTSFHAGGESSNIIPGRATFALDLRAQSNDVMNQLSERVEKIMESVSLLYGVEIALQVNAGVAAAQISVEAQAIMQDVITETLGQANHVMPYMSSGGEDFHFYTLKRPTIKATMLGLGCDLVPGLHHPKMTFNHDALLTGIEILAKTIIKTFNTIEKGDSSENN</sequence>
<feature type="binding site" evidence="1">
    <location>
        <position position="90"/>
    </location>
    <ligand>
        <name>Mn(2+)</name>
        <dbReference type="ChEBI" id="CHEBI:29035"/>
        <label>2</label>
    </ligand>
</feature>
<gene>
    <name evidence="3" type="ORF">BAVI_03039</name>
</gene>
<dbReference type="RefSeq" id="WP_024026824.1">
    <property type="nucleotide sequence ID" value="NZ_ALAN01000021.1"/>
</dbReference>
<feature type="binding site" evidence="1">
    <location>
        <position position="92"/>
    </location>
    <ligand>
        <name>Mn(2+)</name>
        <dbReference type="ChEBI" id="CHEBI:29035"/>
        <label>2</label>
    </ligand>
</feature>
<name>A0AB94ITE5_9BACI</name>
<evidence type="ECO:0000256" key="1">
    <source>
        <dbReference type="PIRSR" id="PIRSR005962-1"/>
    </source>
</evidence>
<reference evidence="3 4" key="1">
    <citation type="journal article" date="2014" name="Environ. Microbiol.">
        <title>The nitrate-ammonifying and nosZ-carrying bacterium Bacillus vireti is a potent source and sink for nitric and nitrous oxide under high nitrate conditions.</title>
        <authorList>
            <person name="Mania D."/>
            <person name="Heylen K."/>
            <person name="van Spanning R.J."/>
            <person name="Frostegard A."/>
        </authorList>
    </citation>
    <scope>NUCLEOTIDE SEQUENCE [LARGE SCALE GENOMIC DNA]</scope>
    <source>
        <strain evidence="3 4">LMG 21834</strain>
    </source>
</reference>
<protein>
    <submittedName>
        <fullName evidence="3">Amidohydrolase amhX</fullName>
    </submittedName>
</protein>
<dbReference type="PIRSF" id="PIRSF005962">
    <property type="entry name" value="Pept_M20D_amidohydro"/>
    <property type="match status" value="1"/>
</dbReference>
<dbReference type="PANTHER" id="PTHR11014">
    <property type="entry name" value="PEPTIDASE M20 FAMILY MEMBER"/>
    <property type="match status" value="1"/>
</dbReference>
<dbReference type="GO" id="GO:0016787">
    <property type="term" value="F:hydrolase activity"/>
    <property type="evidence" value="ECO:0007669"/>
    <property type="project" value="InterPro"/>
</dbReference>
<evidence type="ECO:0000259" key="2">
    <source>
        <dbReference type="Pfam" id="PF07687"/>
    </source>
</evidence>
<comment type="caution">
    <text evidence="3">The sequence shown here is derived from an EMBL/GenBank/DDBJ whole genome shotgun (WGS) entry which is preliminary data.</text>
</comment>
<dbReference type="EMBL" id="ALAN01000021">
    <property type="protein sequence ID" value="ETI70312.1"/>
    <property type="molecule type" value="Genomic_DNA"/>
</dbReference>
<dbReference type="InterPro" id="IPR017439">
    <property type="entry name" value="Amidohydrolase"/>
</dbReference>
<dbReference type="Gene3D" id="3.30.70.360">
    <property type="match status" value="1"/>
</dbReference>
<evidence type="ECO:0000313" key="4">
    <source>
        <dbReference type="Proteomes" id="UP000018877"/>
    </source>
</evidence>
<keyword evidence="1" id="KW-0479">Metal-binding</keyword>
<evidence type="ECO:0000313" key="3">
    <source>
        <dbReference type="EMBL" id="ETI70312.1"/>
    </source>
</evidence>
<keyword evidence="1" id="KW-0464">Manganese</keyword>